<comment type="caution">
    <text evidence="2">The sequence shown here is derived from an EMBL/GenBank/DDBJ whole genome shotgun (WGS) entry which is preliminary data.</text>
</comment>
<sequence>MKRGKLKYDLLTCSVPGGILRIMNLERLLTGEHFRQKNVQPNLLGKVEEVNVCPFYNEIKMGAWLAGLDINKFSTLAKFCGHEISVKSDAGLIAGLPEITSSFPFAMCNEVVNLLEVQLTMVTEGQISGPTPTERKAAARWQADQWEREETIEQTWKRWKEAVVKSYPELHLTGDKVSDEAAVELVKKWVGVLRKKAVGNMDFMNASFNPGSKCPQHPRPGEVDGQIVF</sequence>
<dbReference type="STRING" id="1618364.UX86_C0006G0005"/>
<organism evidence="2 3">
    <name type="scientific">Candidatus Amesbacteria bacterium GW2011_GWC1_47_15</name>
    <dbReference type="NCBI Taxonomy" id="1618364"/>
    <lineage>
        <taxon>Bacteria</taxon>
        <taxon>Candidatus Amesiibacteriota</taxon>
    </lineage>
</organism>
<accession>A0A0G1S5H2</accession>
<evidence type="ECO:0000313" key="3">
    <source>
        <dbReference type="Proteomes" id="UP000034502"/>
    </source>
</evidence>
<dbReference type="AlphaFoldDB" id="A0A0G1S5H2"/>
<evidence type="ECO:0000256" key="1">
    <source>
        <dbReference type="SAM" id="MobiDB-lite"/>
    </source>
</evidence>
<gene>
    <name evidence="2" type="ORF">UX86_C0006G0005</name>
</gene>
<proteinExistence type="predicted"/>
<name>A0A0G1S5H2_9BACT</name>
<dbReference type="Proteomes" id="UP000034502">
    <property type="component" value="Unassembled WGS sequence"/>
</dbReference>
<dbReference type="EMBL" id="LCNU01000006">
    <property type="protein sequence ID" value="KKU64637.1"/>
    <property type="molecule type" value="Genomic_DNA"/>
</dbReference>
<reference evidence="2 3" key="1">
    <citation type="journal article" date="2015" name="Nature">
        <title>rRNA introns, odd ribosomes, and small enigmatic genomes across a large radiation of phyla.</title>
        <authorList>
            <person name="Brown C.T."/>
            <person name="Hug L.A."/>
            <person name="Thomas B.C."/>
            <person name="Sharon I."/>
            <person name="Castelle C.J."/>
            <person name="Singh A."/>
            <person name="Wilkins M.J."/>
            <person name="Williams K.H."/>
            <person name="Banfield J.F."/>
        </authorList>
    </citation>
    <scope>NUCLEOTIDE SEQUENCE [LARGE SCALE GENOMIC DNA]</scope>
</reference>
<protein>
    <submittedName>
        <fullName evidence="2">Uncharacterized protein</fullName>
    </submittedName>
</protein>
<feature type="region of interest" description="Disordered" evidence="1">
    <location>
        <begin position="210"/>
        <end position="229"/>
    </location>
</feature>
<evidence type="ECO:0000313" key="2">
    <source>
        <dbReference type="EMBL" id="KKU64637.1"/>
    </source>
</evidence>